<reference evidence="11 12" key="1">
    <citation type="submission" date="2017-09" db="EMBL/GenBank/DDBJ databases">
        <title>Complete genome sequence of Oxytococcus suis strain ZY16052.</title>
        <authorList>
            <person name="Li F."/>
        </authorList>
    </citation>
    <scope>NUCLEOTIDE SEQUENCE [LARGE SCALE GENOMIC DNA]</scope>
    <source>
        <strain evidence="11 12">ZY16052</strain>
    </source>
</reference>
<keyword evidence="2" id="KW-0560">Oxidoreductase</keyword>
<keyword evidence="12" id="KW-1185">Reference proteome</keyword>
<comment type="cofactor">
    <cofactor evidence="8">
        <name>Zn(2+)</name>
        <dbReference type="ChEBI" id="CHEBI:29105"/>
    </cofactor>
    <text evidence="8">Binds 1 zinc ion per subunit.</text>
</comment>
<dbReference type="PANTHER" id="PTHR43616:SF5">
    <property type="entry name" value="GLYCEROL DEHYDROGENASE 1"/>
    <property type="match status" value="1"/>
</dbReference>
<keyword evidence="8" id="KW-0862">Zinc</keyword>
<feature type="binding site" evidence="9">
    <location>
        <begin position="117"/>
        <end position="120"/>
    </location>
    <ligand>
        <name>NAD(+)</name>
        <dbReference type="ChEBI" id="CHEBI:57540"/>
    </ligand>
</feature>
<keyword evidence="3 9" id="KW-0520">NAD</keyword>
<dbReference type="Gene3D" id="1.20.1090.10">
    <property type="entry name" value="Dehydroquinate synthase-like - alpha domain"/>
    <property type="match status" value="1"/>
</dbReference>
<evidence type="ECO:0000313" key="12">
    <source>
        <dbReference type="Proteomes" id="UP000263232"/>
    </source>
</evidence>
<accession>A0A347WML9</accession>
<dbReference type="InterPro" id="IPR001670">
    <property type="entry name" value="ADH_Fe/GldA"/>
</dbReference>
<dbReference type="OrthoDB" id="5198708at2"/>
<evidence type="ECO:0000256" key="8">
    <source>
        <dbReference type="PIRSR" id="PIRSR000112-1"/>
    </source>
</evidence>
<evidence type="ECO:0000256" key="1">
    <source>
        <dbReference type="ARBA" id="ARBA00022723"/>
    </source>
</evidence>
<evidence type="ECO:0000256" key="7">
    <source>
        <dbReference type="ARBA" id="ARBA00049006"/>
    </source>
</evidence>
<comment type="catalytic activity">
    <reaction evidence="7">
        <text>glycerol + NAD(+) = dihydroxyacetone + NADH + H(+)</text>
        <dbReference type="Rhea" id="RHEA:13769"/>
        <dbReference type="ChEBI" id="CHEBI:15378"/>
        <dbReference type="ChEBI" id="CHEBI:16016"/>
        <dbReference type="ChEBI" id="CHEBI:17754"/>
        <dbReference type="ChEBI" id="CHEBI:57540"/>
        <dbReference type="ChEBI" id="CHEBI:57945"/>
        <dbReference type="EC" id="1.1.1.6"/>
    </reaction>
</comment>
<dbReference type="EMBL" id="CP023434">
    <property type="protein sequence ID" value="AXY26326.1"/>
    <property type="molecule type" value="Genomic_DNA"/>
</dbReference>
<feature type="binding site" evidence="9">
    <location>
        <begin position="94"/>
        <end position="98"/>
    </location>
    <ligand>
        <name>NAD(+)</name>
        <dbReference type="ChEBI" id="CHEBI:57540"/>
    </ligand>
</feature>
<feature type="binding site" evidence="8">
    <location>
        <position position="255"/>
    </location>
    <ligand>
        <name>glycerol</name>
        <dbReference type="ChEBI" id="CHEBI:17754"/>
    </ligand>
</feature>
<evidence type="ECO:0000313" key="11">
    <source>
        <dbReference type="EMBL" id="AXY26326.1"/>
    </source>
</evidence>
<evidence type="ECO:0000256" key="2">
    <source>
        <dbReference type="ARBA" id="ARBA00023002"/>
    </source>
</evidence>
<dbReference type="EC" id="1.1.1.6" evidence="5"/>
<dbReference type="PANTHER" id="PTHR43616">
    <property type="entry name" value="GLYCEROL DEHYDROGENASE"/>
    <property type="match status" value="1"/>
</dbReference>
<dbReference type="Proteomes" id="UP000263232">
    <property type="component" value="Chromosome"/>
</dbReference>
<dbReference type="Gene3D" id="3.40.50.1970">
    <property type="match status" value="1"/>
</dbReference>
<proteinExistence type="predicted"/>
<dbReference type="PIRSF" id="PIRSF000112">
    <property type="entry name" value="Glycerol_dehydrogenase"/>
    <property type="match status" value="1"/>
</dbReference>
<dbReference type="GO" id="GO:0008888">
    <property type="term" value="F:glycerol dehydrogenase (NAD+) activity"/>
    <property type="evidence" value="ECO:0007669"/>
    <property type="project" value="UniProtKB-EC"/>
</dbReference>
<feature type="binding site" evidence="8">
    <location>
        <position position="172"/>
    </location>
    <ligand>
        <name>glycerol</name>
        <dbReference type="ChEBI" id="CHEBI:17754"/>
    </ligand>
</feature>
<name>A0A347WML9_9LACT</name>
<dbReference type="GO" id="GO:0046872">
    <property type="term" value="F:metal ion binding"/>
    <property type="evidence" value="ECO:0007669"/>
    <property type="project" value="UniProtKB-KW"/>
</dbReference>
<evidence type="ECO:0000259" key="10">
    <source>
        <dbReference type="Pfam" id="PF00465"/>
    </source>
</evidence>
<gene>
    <name evidence="11" type="ORF">CL176_10140</name>
</gene>
<dbReference type="RefSeq" id="WP_118991198.1">
    <property type="nucleotide sequence ID" value="NZ_CP023434.1"/>
</dbReference>
<evidence type="ECO:0000256" key="9">
    <source>
        <dbReference type="PIRSR" id="PIRSR000112-3"/>
    </source>
</evidence>
<dbReference type="AlphaFoldDB" id="A0A347WML9"/>
<dbReference type="Pfam" id="PF00465">
    <property type="entry name" value="Fe-ADH"/>
    <property type="match status" value="1"/>
</dbReference>
<evidence type="ECO:0000256" key="4">
    <source>
        <dbReference type="ARBA" id="ARBA00037918"/>
    </source>
</evidence>
<evidence type="ECO:0000256" key="5">
    <source>
        <dbReference type="ARBA" id="ARBA00039147"/>
    </source>
</evidence>
<organism evidence="11 12">
    <name type="scientific">Suicoccus acidiformans</name>
    <dbReference type="NCBI Taxonomy" id="2036206"/>
    <lineage>
        <taxon>Bacteria</taxon>
        <taxon>Bacillati</taxon>
        <taxon>Bacillota</taxon>
        <taxon>Bacilli</taxon>
        <taxon>Lactobacillales</taxon>
        <taxon>Aerococcaceae</taxon>
        <taxon>Suicoccus</taxon>
    </lineage>
</organism>
<sequence>MSLSINLPNITVGVDAYEAIERYARPYGSKAVLIGGKKALAAAEARIQAALSDSSITIIDTLWYGGIASLSNISQLMDQPSVQAADMLFAVGGGNACDTVKTLGKRLGNKPVFTFPTIASNCAPTTKVSVLYEDDGEMHGLDFQDAPAIHCFADSQIIAEAPTQYLWAGIADALSKEIESEFSSRGRELTFQDQLGIQVVKGCNERLYQSGKAALEAAEQNQASPAIDKVLLEIIGTTALTSVLVDDDYSTNMGHAFYYGATRIPAGEKHLHGVLVAYGTLALLTMDEQFQARDRMLAFMQEISLPTTLKGLDIHTQAELEELTDKAMTMDDIRVSPYEITREKFLQAIEDLEAVTNA</sequence>
<keyword evidence="1 8" id="KW-0479">Metal-binding</keyword>
<protein>
    <recommendedName>
        <fullName evidence="6">Glycerol dehydrogenase</fullName>
        <ecNumber evidence="5">1.1.1.6</ecNumber>
    </recommendedName>
</protein>
<dbReference type="SUPFAM" id="SSF56796">
    <property type="entry name" value="Dehydroquinate synthase-like"/>
    <property type="match status" value="1"/>
</dbReference>
<dbReference type="InterPro" id="IPR016205">
    <property type="entry name" value="Glycerol_DH"/>
</dbReference>
<dbReference type="CDD" id="cd08171">
    <property type="entry name" value="GlyDH-like"/>
    <property type="match status" value="1"/>
</dbReference>
<feature type="binding site" evidence="9">
    <location>
        <position position="132"/>
    </location>
    <ligand>
        <name>NAD(+)</name>
        <dbReference type="ChEBI" id="CHEBI:57540"/>
    </ligand>
</feature>
<dbReference type="KEGG" id="abae:CL176_10140"/>
<feature type="binding site" evidence="8">
    <location>
        <position position="272"/>
    </location>
    <ligand>
        <name>glycerol</name>
        <dbReference type="ChEBI" id="CHEBI:17754"/>
    </ligand>
</feature>
<feature type="binding site" evidence="9">
    <location>
        <position position="126"/>
    </location>
    <ligand>
        <name>NAD(+)</name>
        <dbReference type="ChEBI" id="CHEBI:57540"/>
    </ligand>
</feature>
<evidence type="ECO:0000256" key="3">
    <source>
        <dbReference type="ARBA" id="ARBA00023027"/>
    </source>
</evidence>
<comment type="pathway">
    <text evidence="4">Polyol metabolism; glycerol fermentation; glycerone phosphate from glycerol (oxidative route): step 1/2.</text>
</comment>
<evidence type="ECO:0000256" key="6">
    <source>
        <dbReference type="ARBA" id="ARBA00040132"/>
    </source>
</evidence>
<feature type="domain" description="Alcohol dehydrogenase iron-type/glycerol dehydrogenase GldA" evidence="10">
    <location>
        <begin position="9"/>
        <end position="138"/>
    </location>
</feature>
<dbReference type="GO" id="GO:0005829">
    <property type="term" value="C:cytosol"/>
    <property type="evidence" value="ECO:0007669"/>
    <property type="project" value="TreeGrafter"/>
</dbReference>